<dbReference type="AlphaFoldDB" id="A0AAV4SBY1"/>
<keyword evidence="3" id="KW-1185">Reference proteome</keyword>
<proteinExistence type="predicted"/>
<keyword evidence="1" id="KW-0472">Membrane</keyword>
<gene>
    <name evidence="2" type="ORF">CDAR_278091</name>
</gene>
<keyword evidence="1" id="KW-0812">Transmembrane</keyword>
<evidence type="ECO:0000313" key="2">
    <source>
        <dbReference type="EMBL" id="GIY29930.1"/>
    </source>
</evidence>
<keyword evidence="1" id="KW-1133">Transmembrane helix</keyword>
<feature type="transmembrane region" description="Helical" evidence="1">
    <location>
        <begin position="100"/>
        <end position="119"/>
    </location>
</feature>
<dbReference type="Proteomes" id="UP001054837">
    <property type="component" value="Unassembled WGS sequence"/>
</dbReference>
<comment type="caution">
    <text evidence="2">The sequence shown here is derived from an EMBL/GenBank/DDBJ whole genome shotgun (WGS) entry which is preliminary data.</text>
</comment>
<protein>
    <submittedName>
        <fullName evidence="2">Uncharacterized protein</fullName>
    </submittedName>
</protein>
<evidence type="ECO:0000256" key="1">
    <source>
        <dbReference type="SAM" id="Phobius"/>
    </source>
</evidence>
<reference evidence="2 3" key="1">
    <citation type="submission" date="2021-06" db="EMBL/GenBank/DDBJ databases">
        <title>Caerostris darwini draft genome.</title>
        <authorList>
            <person name="Kono N."/>
            <person name="Arakawa K."/>
        </authorList>
    </citation>
    <scope>NUCLEOTIDE SEQUENCE [LARGE SCALE GENOMIC DNA]</scope>
</reference>
<organism evidence="2 3">
    <name type="scientific">Caerostris darwini</name>
    <dbReference type="NCBI Taxonomy" id="1538125"/>
    <lineage>
        <taxon>Eukaryota</taxon>
        <taxon>Metazoa</taxon>
        <taxon>Ecdysozoa</taxon>
        <taxon>Arthropoda</taxon>
        <taxon>Chelicerata</taxon>
        <taxon>Arachnida</taxon>
        <taxon>Araneae</taxon>
        <taxon>Araneomorphae</taxon>
        <taxon>Entelegynae</taxon>
        <taxon>Araneoidea</taxon>
        <taxon>Araneidae</taxon>
        <taxon>Caerostris</taxon>
    </lineage>
</organism>
<evidence type="ECO:0000313" key="3">
    <source>
        <dbReference type="Proteomes" id="UP001054837"/>
    </source>
</evidence>
<name>A0AAV4SBY1_9ARAC</name>
<accession>A0AAV4SBY1</accession>
<dbReference type="EMBL" id="BPLQ01007415">
    <property type="protein sequence ID" value="GIY29930.1"/>
    <property type="molecule type" value="Genomic_DNA"/>
</dbReference>
<sequence length="131" mass="14834">MGTEVLQSAADSRCIKPSTPPQLVPPGHRSVNVSGVIPARGLVVWISFSSNLIVVSLVRRSVMYLVADPFFNTPPLSHPCLHLPRGGRRCNHCRDFFEKLFYFTPLLFFFYLLFHLLVVKSKKSRYRVGVS</sequence>